<proteinExistence type="predicted"/>
<dbReference type="STRING" id="870435.A0A0C3NE66"/>
<reference evidence="1 2" key="1">
    <citation type="submission" date="2014-04" db="EMBL/GenBank/DDBJ databases">
        <authorList>
            <consortium name="DOE Joint Genome Institute"/>
            <person name="Kuo A."/>
            <person name="Kohler A."/>
            <person name="Costa M.D."/>
            <person name="Nagy L.G."/>
            <person name="Floudas D."/>
            <person name="Copeland A."/>
            <person name="Barry K.W."/>
            <person name="Cichocki N."/>
            <person name="Veneault-Fourrey C."/>
            <person name="LaButti K."/>
            <person name="Lindquist E.A."/>
            <person name="Lipzen A."/>
            <person name="Lundell T."/>
            <person name="Morin E."/>
            <person name="Murat C."/>
            <person name="Sun H."/>
            <person name="Tunlid A."/>
            <person name="Henrissat B."/>
            <person name="Grigoriev I.V."/>
            <person name="Hibbett D.S."/>
            <person name="Martin F."/>
            <person name="Nordberg H.P."/>
            <person name="Cantor M.N."/>
            <person name="Hua S.X."/>
        </authorList>
    </citation>
    <scope>NUCLEOTIDE SEQUENCE [LARGE SCALE GENOMIC DNA]</scope>
    <source>
        <strain evidence="1 2">Marx 270</strain>
    </source>
</reference>
<organism evidence="1 2">
    <name type="scientific">Pisolithus tinctorius Marx 270</name>
    <dbReference type="NCBI Taxonomy" id="870435"/>
    <lineage>
        <taxon>Eukaryota</taxon>
        <taxon>Fungi</taxon>
        <taxon>Dikarya</taxon>
        <taxon>Basidiomycota</taxon>
        <taxon>Agaricomycotina</taxon>
        <taxon>Agaricomycetes</taxon>
        <taxon>Agaricomycetidae</taxon>
        <taxon>Boletales</taxon>
        <taxon>Sclerodermatineae</taxon>
        <taxon>Pisolithaceae</taxon>
        <taxon>Pisolithus</taxon>
    </lineage>
</organism>
<dbReference type="InParanoid" id="A0A0C3NE66"/>
<dbReference type="EMBL" id="KN832005">
    <property type="protein sequence ID" value="KIN99384.1"/>
    <property type="molecule type" value="Genomic_DNA"/>
</dbReference>
<evidence type="ECO:0000313" key="2">
    <source>
        <dbReference type="Proteomes" id="UP000054217"/>
    </source>
</evidence>
<sequence>MHIVPGPVAGRRSLEQARGAFEFNTFAALRVTSAIVRSVIKRREGLVINIESVAGHVEGLWYEAVTDDAIGFHRLCHIKRTGSSSLGRVTKIMPLSRTLRVSRHWLVFQVRLVRPMKKSVLAEATESALLPKVHIQMGLNTENSYSGRPTVGWIECHLSADVKLVGEEYGEGIRERAAYHTFGWGYEPTYLGENETFITELSNMSHEA</sequence>
<accession>A0A0C3NE66</accession>
<evidence type="ECO:0000313" key="1">
    <source>
        <dbReference type="EMBL" id="KIN99384.1"/>
    </source>
</evidence>
<reference evidence="2" key="2">
    <citation type="submission" date="2015-01" db="EMBL/GenBank/DDBJ databases">
        <title>Evolutionary Origins and Diversification of the Mycorrhizal Mutualists.</title>
        <authorList>
            <consortium name="DOE Joint Genome Institute"/>
            <consortium name="Mycorrhizal Genomics Consortium"/>
            <person name="Kohler A."/>
            <person name="Kuo A."/>
            <person name="Nagy L.G."/>
            <person name="Floudas D."/>
            <person name="Copeland A."/>
            <person name="Barry K.W."/>
            <person name="Cichocki N."/>
            <person name="Veneault-Fourrey C."/>
            <person name="LaButti K."/>
            <person name="Lindquist E.A."/>
            <person name="Lipzen A."/>
            <person name="Lundell T."/>
            <person name="Morin E."/>
            <person name="Murat C."/>
            <person name="Riley R."/>
            <person name="Ohm R."/>
            <person name="Sun H."/>
            <person name="Tunlid A."/>
            <person name="Henrissat B."/>
            <person name="Grigoriev I.V."/>
            <person name="Hibbett D.S."/>
            <person name="Martin F."/>
        </authorList>
    </citation>
    <scope>NUCLEOTIDE SEQUENCE [LARGE SCALE GENOMIC DNA]</scope>
    <source>
        <strain evidence="2">Marx 270</strain>
    </source>
</reference>
<gene>
    <name evidence="1" type="ORF">M404DRAFT_30436</name>
</gene>
<keyword evidence="2" id="KW-1185">Reference proteome</keyword>
<dbReference type="AlphaFoldDB" id="A0A0C3NE66"/>
<dbReference type="HOGENOM" id="CLU_1321364_0_0_1"/>
<dbReference type="OrthoDB" id="10527320at2759"/>
<dbReference type="Proteomes" id="UP000054217">
    <property type="component" value="Unassembled WGS sequence"/>
</dbReference>
<name>A0A0C3NE66_PISTI</name>
<protein>
    <submittedName>
        <fullName evidence="1">Uncharacterized protein</fullName>
    </submittedName>
</protein>